<dbReference type="GO" id="GO:0042450">
    <property type="term" value="P:L-arginine biosynthetic process via ornithine"/>
    <property type="evidence" value="ECO:0007669"/>
    <property type="project" value="EnsemblFungi"/>
</dbReference>
<dbReference type="PROSITE" id="PS50892">
    <property type="entry name" value="V_SNARE"/>
    <property type="match status" value="1"/>
</dbReference>
<keyword evidence="10" id="KW-0472">Membrane</keyword>
<keyword evidence="4 8" id="KW-0808">Transferase</keyword>
<dbReference type="Proteomes" id="UP000186594">
    <property type="component" value="Unassembled WGS sequence"/>
</dbReference>
<evidence type="ECO:0000259" key="11">
    <source>
        <dbReference type="PROSITE" id="PS50892"/>
    </source>
</evidence>
<keyword evidence="8" id="KW-0511">Multifunctional enzyme</keyword>
<keyword evidence="8" id="KW-0496">Mitochondrion</keyword>
<dbReference type="InterPro" id="IPR001388">
    <property type="entry name" value="Synaptobrevin-like"/>
</dbReference>
<protein>
    <submittedName>
        <fullName evidence="13">Protein ARG5,6, mitochondrial</fullName>
    </submittedName>
</protein>
<dbReference type="SMART" id="SM00859">
    <property type="entry name" value="Semialdhyde_dh"/>
    <property type="match status" value="1"/>
</dbReference>
<dbReference type="InterPro" id="IPR011241">
    <property type="entry name" value="NAGK/NAGSA"/>
</dbReference>
<evidence type="ECO:0000256" key="1">
    <source>
        <dbReference type="ARBA" id="ARBA00004828"/>
    </source>
</evidence>
<dbReference type="Pfam" id="PF00957">
    <property type="entry name" value="Synaptobrevin"/>
    <property type="match status" value="1"/>
</dbReference>
<keyword evidence="2 8" id="KW-0055">Arginine biosynthesis</keyword>
<dbReference type="CDD" id="cd04252">
    <property type="entry name" value="AAK_NAGK-fArgBP"/>
    <property type="match status" value="1"/>
</dbReference>
<evidence type="ECO:0000256" key="3">
    <source>
        <dbReference type="ARBA" id="ARBA00022605"/>
    </source>
</evidence>
<dbReference type="GO" id="GO:0005524">
    <property type="term" value="F:ATP binding"/>
    <property type="evidence" value="ECO:0007669"/>
    <property type="project" value="UniProtKB-UniRule"/>
</dbReference>
<dbReference type="InterPro" id="IPR042855">
    <property type="entry name" value="V_SNARE_CC"/>
</dbReference>
<dbReference type="Gene3D" id="3.40.50.720">
    <property type="entry name" value="NAD(P)-binding Rossmann-like Domain"/>
    <property type="match status" value="1"/>
</dbReference>
<dbReference type="Gene3D" id="3.40.1160.10">
    <property type="entry name" value="Acetylglutamate kinase-like"/>
    <property type="match status" value="1"/>
</dbReference>
<comment type="caution">
    <text evidence="13">The sequence shown here is derived from an EMBL/GenBank/DDBJ whole genome shotgun (WGS) entry which is preliminary data.</text>
</comment>
<gene>
    <name evidence="13" type="ORF">NEOLI_002097</name>
</gene>
<name>A0A1U7LN45_NEOID</name>
<dbReference type="GO" id="GO:0016192">
    <property type="term" value="P:vesicle-mediated transport"/>
    <property type="evidence" value="ECO:0007669"/>
    <property type="project" value="InterPro"/>
</dbReference>
<dbReference type="OMA" id="KATICDS"/>
<dbReference type="CDD" id="cd15874">
    <property type="entry name" value="R-SNARE_Snc1"/>
    <property type="match status" value="1"/>
</dbReference>
<dbReference type="CDD" id="cd24149">
    <property type="entry name" value="AGPR_N_ARG5_6_like"/>
    <property type="match status" value="1"/>
</dbReference>
<reference evidence="13 14" key="1">
    <citation type="submission" date="2016-04" db="EMBL/GenBank/DDBJ databases">
        <title>Evolutionary innovation and constraint leading to complex multicellularity in the Ascomycota.</title>
        <authorList>
            <person name="Cisse O."/>
            <person name="Nguyen A."/>
            <person name="Hewitt D.A."/>
            <person name="Jedd G."/>
            <person name="Stajich J.E."/>
        </authorList>
    </citation>
    <scope>NUCLEOTIDE SEQUENCE [LARGE SCALE GENOMIC DNA]</scope>
    <source>
        <strain evidence="13 14">DAH-3</strain>
    </source>
</reference>
<proteinExistence type="inferred from homology"/>
<evidence type="ECO:0000256" key="9">
    <source>
        <dbReference type="PROSITE-ProRule" id="PRU00290"/>
    </source>
</evidence>
<dbReference type="SUPFAM" id="SSF58038">
    <property type="entry name" value="SNARE fusion complex"/>
    <property type="match status" value="1"/>
</dbReference>
<dbReference type="NCBIfam" id="TIGR00761">
    <property type="entry name" value="argB"/>
    <property type="match status" value="1"/>
</dbReference>
<dbReference type="GO" id="GO:0051287">
    <property type="term" value="F:NAD binding"/>
    <property type="evidence" value="ECO:0007669"/>
    <property type="project" value="UniProtKB-UniRule"/>
</dbReference>
<dbReference type="InterPro" id="IPR036393">
    <property type="entry name" value="AceGlu_kinase-like_sf"/>
</dbReference>
<feature type="domain" description="V-SNARE coiled-coil homology" evidence="11">
    <location>
        <begin position="23"/>
        <end position="83"/>
    </location>
</feature>
<dbReference type="NCBIfam" id="NF003387">
    <property type="entry name" value="PRK04531.1-2"/>
    <property type="match status" value="1"/>
</dbReference>
<organism evidence="13 14">
    <name type="scientific">Neolecta irregularis (strain DAH-3)</name>
    <dbReference type="NCBI Taxonomy" id="1198029"/>
    <lineage>
        <taxon>Eukaryota</taxon>
        <taxon>Fungi</taxon>
        <taxon>Dikarya</taxon>
        <taxon>Ascomycota</taxon>
        <taxon>Taphrinomycotina</taxon>
        <taxon>Neolectales</taxon>
        <taxon>Neolectaceae</taxon>
        <taxon>Neolecta</taxon>
    </lineage>
</organism>
<keyword evidence="10" id="KW-1133">Transmembrane helix</keyword>
<keyword evidence="8" id="KW-0560">Oxidoreductase</keyword>
<dbReference type="PANTHER" id="PTHR23342">
    <property type="entry name" value="N-ACETYLGLUTAMATE SYNTHASE"/>
    <property type="match status" value="1"/>
</dbReference>
<dbReference type="Pfam" id="PF00696">
    <property type="entry name" value="AA_kinase"/>
    <property type="match status" value="1"/>
</dbReference>
<dbReference type="PRINTS" id="PR00219">
    <property type="entry name" value="SYNAPTOBREVN"/>
</dbReference>
<feature type="domain" description="N-acetyltransferase" evidence="12">
    <location>
        <begin position="458"/>
        <end position="610"/>
    </location>
</feature>
<dbReference type="InterPro" id="IPR001048">
    <property type="entry name" value="Asp/Glu/Uridylate_kinase"/>
</dbReference>
<dbReference type="InterPro" id="IPR041734">
    <property type="entry name" value="NAGK-fArgBP"/>
</dbReference>
<dbReference type="InterPro" id="IPR036291">
    <property type="entry name" value="NAD(P)-bd_dom_sf"/>
</dbReference>
<keyword evidence="6 8" id="KW-0418">Kinase</keyword>
<dbReference type="Pfam" id="PF01118">
    <property type="entry name" value="Semialdhyde_dh"/>
    <property type="match status" value="1"/>
</dbReference>
<dbReference type="GO" id="GO:0003991">
    <property type="term" value="F:acetylglutamate kinase activity"/>
    <property type="evidence" value="ECO:0007669"/>
    <property type="project" value="EnsemblFungi"/>
</dbReference>
<dbReference type="UniPathway" id="UPA00068">
    <property type="reaction ID" value="UER00107"/>
</dbReference>
<sequence>MSNLPYDPYVPSREAANVSSNSRTAIIQKEIDETVGVMRDNINKVADRGERLDNLQDKTNNLAVSAQGFKRGANRVRKQMWWKDMKMRLCIAGGIIILLIVIIVPSVIHSKCQTPSSYLSIIKEKNFSTITADDPQSNAFLVTVAKTISTHITSIHLKQTIRSYTISYDSSPDRSAIIRLLSSIGSKREVEQYLRYFSSVKSQKFAVIKVGGAIITQELDTLASSLAFLNRVGLYPIVIHGAGPQLNKLLEDQGVVPDYIDGIRITNAQTLKVARRVFLEENLKLVEALENLGTRARPIPDGVFMADYLDKEKYQFVGKITQVNKDPIESSIRAGALPILTSMAETSDGQLLNVNADVAAGELARALEPLKIVYLNEKGGLINQDTGEKISMINLDAEYEGLLKQPWVKYGTKLKIKEIKELLDHLPRSSSVAIISTPDLQKELFTDSGAGTLIRRGYQIYSYDSVEKISPEALRNILQKDISIASGTNSVASYLSHLEGQKYRIYYDEPLEICSVILYDSPIPRVDKFMLTKNAWLSNVADNVWTIIRKDNDKLIWTVDESDEICTWHFEKADGSYLCKGKILFWYGIKDSDEVKGIIDTFQKQQQGHSFESIVATQTGLSQAESRALSCSVKRLFCSTAIKNTAQSNITQSFANGTTREPKNVALIGARGYTGQALIDLIANHPYLRLSHISSRELQGKKLDGYTKECIYYLNLHPEELQELESNGDVDSWVMALPNGVCKPFVDAVVAGRGHSKIVDLSSDYRFEEDWTYGLPELQSRKTLSEARFVTNPGCYATAAQLAIAPLLGNIEGQPTVFGVSGYLRTTLSPIL</sequence>
<evidence type="ECO:0000256" key="4">
    <source>
        <dbReference type="ARBA" id="ARBA00022679"/>
    </source>
</evidence>
<dbReference type="CDD" id="cd04263">
    <property type="entry name" value="DUF619-NAGK-FABP"/>
    <property type="match status" value="1"/>
</dbReference>
<dbReference type="EMBL" id="LXFE01001003">
    <property type="protein sequence ID" value="OLL24067.1"/>
    <property type="molecule type" value="Genomic_DNA"/>
</dbReference>
<dbReference type="GO" id="GO:0005759">
    <property type="term" value="C:mitochondrial matrix"/>
    <property type="evidence" value="ECO:0007669"/>
    <property type="project" value="EnsemblFungi"/>
</dbReference>
<dbReference type="Gene3D" id="3.40.630.30">
    <property type="match status" value="1"/>
</dbReference>
<evidence type="ECO:0000256" key="7">
    <source>
        <dbReference type="ARBA" id="ARBA00022840"/>
    </source>
</evidence>
<evidence type="ECO:0000256" key="2">
    <source>
        <dbReference type="ARBA" id="ARBA00022571"/>
    </source>
</evidence>
<dbReference type="GO" id="GO:0003942">
    <property type="term" value="F:N-acetyl-gamma-glutamyl-phosphate reductase activity"/>
    <property type="evidence" value="ECO:0007669"/>
    <property type="project" value="UniProtKB-UniRule"/>
</dbReference>
<accession>A0A1U7LN45</accession>
<keyword evidence="3 8" id="KW-0028">Amino-acid biosynthesis</keyword>
<dbReference type="SUPFAM" id="SSF51735">
    <property type="entry name" value="NAD(P)-binding Rossmann-fold domains"/>
    <property type="match status" value="1"/>
</dbReference>
<evidence type="ECO:0000313" key="14">
    <source>
        <dbReference type="Proteomes" id="UP000186594"/>
    </source>
</evidence>
<comment type="subcellular location">
    <subcellularLocation>
        <location evidence="8">Mitochondrion</location>
    </subcellularLocation>
</comment>
<dbReference type="GO" id="GO:0016020">
    <property type="term" value="C:membrane"/>
    <property type="evidence" value="ECO:0007669"/>
    <property type="project" value="InterPro"/>
</dbReference>
<feature type="transmembrane region" description="Helical" evidence="10">
    <location>
        <begin position="87"/>
        <end position="108"/>
    </location>
</feature>
<dbReference type="Gene3D" id="1.20.5.110">
    <property type="match status" value="1"/>
</dbReference>
<keyword evidence="10" id="KW-0812">Transmembrane</keyword>
<dbReference type="FunFam" id="3.40.630.30:FF:000029">
    <property type="entry name" value="Bifunctional acetylglutamate kinase/N-acetyl-gamma-glutamyl-phosphate reductase"/>
    <property type="match status" value="1"/>
</dbReference>
<evidence type="ECO:0000256" key="8">
    <source>
        <dbReference type="PIRNR" id="PIRNR036440"/>
    </source>
</evidence>
<keyword evidence="8" id="KW-0521">NADP</keyword>
<evidence type="ECO:0000256" key="5">
    <source>
        <dbReference type="ARBA" id="ARBA00022741"/>
    </source>
</evidence>
<dbReference type="Pfam" id="PF04768">
    <property type="entry name" value="NAT"/>
    <property type="match status" value="1"/>
</dbReference>
<comment type="pathway">
    <text evidence="1 8">Amino-acid biosynthesis; L-arginine biosynthesis; N(2)-acetyl-L-ornithine from L-glutamate: step 2/4.</text>
</comment>
<dbReference type="PIRSF" id="PIRSF036440">
    <property type="entry name" value="ARG5-6"/>
    <property type="match status" value="1"/>
</dbReference>
<dbReference type="PROSITE" id="PS51731">
    <property type="entry name" value="GNAT_NAGS"/>
    <property type="match status" value="1"/>
</dbReference>
<dbReference type="OrthoDB" id="438291at2759"/>
<evidence type="ECO:0000313" key="13">
    <source>
        <dbReference type="EMBL" id="OLL24067.1"/>
    </source>
</evidence>
<comment type="pathway">
    <text evidence="8">Amino-acid biosynthesis; L-arginine biosynthesis; N(2)-acetyl-L-ornithine from L-glutamate: step 3/4.</text>
</comment>
<dbReference type="GO" id="GO:0006355">
    <property type="term" value="P:regulation of DNA-templated transcription"/>
    <property type="evidence" value="ECO:0007669"/>
    <property type="project" value="EnsemblFungi"/>
</dbReference>
<dbReference type="InterPro" id="IPR004662">
    <property type="entry name" value="AcgluKinase_fam"/>
</dbReference>
<dbReference type="InterPro" id="IPR000534">
    <property type="entry name" value="Semialdehyde_DH_NAD-bd"/>
</dbReference>
<comment type="similarity">
    <text evidence="8">In the N-terminal section; belongs to the acetylglutamate kinase family.</text>
</comment>
<evidence type="ECO:0000256" key="6">
    <source>
        <dbReference type="ARBA" id="ARBA00022777"/>
    </source>
</evidence>
<comment type="similarity">
    <text evidence="8">In the C-terminal section; belongs to the NAGSA dehydrogenase family.</text>
</comment>
<keyword evidence="14" id="KW-1185">Reference proteome</keyword>
<dbReference type="SUPFAM" id="SSF53633">
    <property type="entry name" value="Carbamate kinase-like"/>
    <property type="match status" value="1"/>
</dbReference>
<dbReference type="InterPro" id="IPR006855">
    <property type="entry name" value="Vertebrate-like_GNAT_dom"/>
</dbReference>
<evidence type="ECO:0000256" key="10">
    <source>
        <dbReference type="SAM" id="Phobius"/>
    </source>
</evidence>
<dbReference type="STRING" id="1198029.A0A1U7LN45"/>
<keyword evidence="5 8" id="KW-0547">Nucleotide-binding</keyword>
<keyword evidence="9" id="KW-0175">Coiled coil</keyword>
<dbReference type="FunFam" id="3.40.1160.10:FF:000011">
    <property type="entry name" value="N-acetyl-gamma-glutamyl-phosphate reductase, variant"/>
    <property type="match status" value="1"/>
</dbReference>
<keyword evidence="7 8" id="KW-0067">ATP-binding</keyword>
<dbReference type="PANTHER" id="PTHR23342:SF0">
    <property type="entry name" value="N-ACETYLGLUTAMATE SYNTHASE, MITOCHONDRIAL"/>
    <property type="match status" value="1"/>
</dbReference>
<dbReference type="AlphaFoldDB" id="A0A1U7LN45"/>
<evidence type="ECO:0000259" key="12">
    <source>
        <dbReference type="PROSITE" id="PS51731"/>
    </source>
</evidence>